<dbReference type="Pfam" id="PF18797">
    <property type="entry name" value="APC_rep"/>
    <property type="match status" value="1"/>
</dbReference>
<gene>
    <name evidence="5" type="ORF">PV328_007535</name>
</gene>
<sequence length="2591" mass="288301">MTLPVSIYEALLVQVREITHETILLQQQLSSDLFHDNVNTTDSNHNLTNSHYNYDNNGELFTKKDEKIVDTGSPLNDKKHSTQLETVPESFDAKELAARLLTWRNHNRQHSLVSSTELENKEEVVALRHKKQLSTLLPDDFNVVVTPSSYSIERVGVEDVDVGSISETSSSSSVSQSRLGRRRRDPDEAPHLRYFAKDPPLAYELDHPPNGRETSTYKNTTSAIPQRYCTKTQSISNNSEQLNSDGREILRLYTETNENVMEPADFQEKSIGHNLELFAQASKCYDEDGSSEEDIKVDSLSCNESQRLSPIYHGTWPAVKRDTWTAPSIGISGQQASATNSHNEMASVMSYSSSSGCSTSTPGNRRLGAKVDVVYSLLGMLSSNEGREDMSATLLAMSNSIDSCLVMRQSGCLPLLVQLIHAPGQQPEIRERASCALHNVVTARSEEKIGRREARVLRLLEQLRDYCQLLRMSIDHERPMDDLERHPGPTIAALMKLSFDEAHRHAMCQLGGVHAVAELIHMDHAAHGSNSNDQSCITLRRYAGMALTNLTFGDDNNKALLCSFRDFMMSLVSQLSSISDDLRQVTASVLRNLSWRADSNSKRTLREVGAVVGLMKAAMEGKKESTLKSILSALWNLSAHCSTNKVDICAMDGALAFLVDKLSYKAPSKTLSIVENAGGILRNVSNHIAMREDYRAIVREHGCLQVLLRQLRSPSLTVVSNACGTLWNLSARCPHDQRLLWDLGAVPMLRSLVHSKHKMISMGSSAALKNLLSARPIGSNFVHLDSTARGLGLPTLPSLAARRQRALEQEIDQNLTETCENIEPSTSPTTKDDKFSFKADDNLVDIHPRSTRGIYQITHGNQLVNSGRLNSVPRSDSRESMRSITSTHSDTIFERVNRHVNNSTPSEIQLKQQSSSLHSTIGFNTQNISEFHGKTSQLEKKLTMKYKNSIVERLRPDILNEVNDLRPTTSTMSWTTGPEQESTCSIDDKLLSPTGLMKSTIKNSTVGFIGKPLVSPTLSHSSETDLFGNYAETDLDEPTNYSLRYAERNSDEDDKRISGYFPAREEQDVEDTIKTYYTEGTPRETSLNSSRAASHSDLQDERMKQLVRINQKQSSKRLTLPPSTLEIHLDSQTIDERTESKCNPDCAIKSVDNCIIVEEKSKVDCELKLKEGNELKVIKIQNGVMEQECFAESMASDCDDDDEDLLAACINIGMQNNRHRQSFRRNSLEKGTTGESNLTRYQTSIALDQVESNNINFVDETNELTSQQSEHNGLNMKINCNLIDNDCEETTNRFTSLEDNLNISMNDKITYDYQKLNTNYTNNESLTSIEENNIVDESIAVSTKIDNLKLLSEPIEMPVETISSESMESFDSVERSEHVLLELCIKSGKTNNENIPIDKIKAIDITDSANSKIPDDLNLINKIDNNTNENNPSSKNQADEYRRQRDPDAMIASLDRLTATLVQQTEAMRERELSIMKQSTQSDTWNEDSPNESFPTITMSVPLIGSFKSETPDDSSHHNLKTQNDDTNNEILSMTTSCLIEREAFKLADAVNAEIQSNSLTFNDDNNIDAVKPPSAMNSLVSLTASYISPETNVNSFLINEGMNTTPSSPLLKNSRKKSLPIGVIAKRAVGHIQQPQMGSLESLLFNDTNIGNISQLDNVKPPSIMDDLILDGGDMENSMISVSSITSEIADSKETNSMADIKTNSYAMATCIKYAESNANNILSDYLENINPPSLINEISDIDDTTIDANTDTMCSDTLCIDNDLCTDMYSRAIFNDTIDQTIDYDDDEDDDDDEATRIVTDYSSGLNSSAESTPKKLNKRLTPKQKRQLAKERYKTYTIAAEMVMKEEERCRNVQGNSSSSNVNVKYSSLTKLTPKQRRQEDRARFQTQVVENPFGKSADKSINEAEKVASISGKSAIPSLKNLSAKRMEDRECYRRQTLIDNENNSSAIESVSLQTMLQQNASIVLHSLNETENKTDDTVQTLDHETISLVSNDLDSEIRSKTHLADGTSKKFMTFTKKSSSQQHIPLETNESKIRLRETTSKTVDEVKYDIHNETFDISDSENEDNEYQPTEELPKRPRIIKPPMSRDASGDSNNSGDKNEQQNSPKGIRGKRKPLYSNPITRKVTPQCSPVKVSNNISSGIPIGRSNSTPIVRATRATTLRQNTNGPAIKNDISKISVAASRFMTTNKNSTITKRSSIPQRGSTSIPTVKTVKRHSTPPASTFNATKNKVETPKPLERQGTFTKDEPEVENVPTVVIESPKKSKIAKPTRNSPSKNYPIDSKTKITVRSSQISQQSRLTKCASAEGIISPKVTSTININKRYSVVDNGKTIDNAQGNKKLNGIEQRSNSNSSIVSQNSVGGTGKKLTKEATSKIASLWKRVEENRNKQQFEKPDTRQWITKPETASMATGASNDADSSVGSTNFRLFRSSTFEGVPKQTDIIDKTTFNRSSTTKQINCRPKYGVSYRNSCDLTGMSATEAPCRIPTKFRDTNTGNNSKSSTTNIGYSTIVLRKQRSIEPTDSDQTKRISRLGSFISVECENENVDEQISTIASPYNCVMEQTHDVTTSLTGSHQDCLKTSAQVTTV</sequence>
<feature type="region of interest" description="Disordered" evidence="4">
    <location>
        <begin position="2059"/>
        <end position="2138"/>
    </location>
</feature>
<feature type="region of interest" description="Disordered" evidence="4">
    <location>
        <begin position="1080"/>
        <end position="1101"/>
    </location>
</feature>
<dbReference type="GO" id="GO:0090090">
    <property type="term" value="P:negative regulation of canonical Wnt signaling pathway"/>
    <property type="evidence" value="ECO:0007669"/>
    <property type="project" value="TreeGrafter"/>
</dbReference>
<reference evidence="5" key="2">
    <citation type="submission" date="2023-03" db="EMBL/GenBank/DDBJ databases">
        <authorList>
            <person name="Inwood S.N."/>
            <person name="Skelly J.G."/>
            <person name="Guhlin J."/>
            <person name="Harrop T.W.R."/>
            <person name="Goldson S.G."/>
            <person name="Dearden P.K."/>
        </authorList>
    </citation>
    <scope>NUCLEOTIDE SEQUENCE</scope>
    <source>
        <strain evidence="5">Irish</strain>
        <tissue evidence="5">Whole body</tissue>
    </source>
</reference>
<dbReference type="SMART" id="SM00185">
    <property type="entry name" value="ARM"/>
    <property type="match status" value="7"/>
</dbReference>
<dbReference type="InterPro" id="IPR011989">
    <property type="entry name" value="ARM-like"/>
</dbReference>
<comment type="caution">
    <text evidence="5">The sequence shown here is derived from an EMBL/GenBank/DDBJ whole genome shotgun (WGS) entry which is preliminary data.</text>
</comment>
<dbReference type="EMBL" id="JAQQBS010001423">
    <property type="protein sequence ID" value="KAK0160092.1"/>
    <property type="molecule type" value="Genomic_DNA"/>
</dbReference>
<dbReference type="PANTHER" id="PTHR12607">
    <property type="entry name" value="ADENOMATOUS POLYPOSIS COLI PROTEIN FAMILY"/>
    <property type="match status" value="1"/>
</dbReference>
<dbReference type="InterPro" id="IPR000225">
    <property type="entry name" value="Armadillo"/>
</dbReference>
<feature type="compositionally biased region" description="Polar residues" evidence="4">
    <location>
        <begin position="1803"/>
        <end position="1814"/>
    </location>
</feature>
<dbReference type="GO" id="GO:0016477">
    <property type="term" value="P:cell migration"/>
    <property type="evidence" value="ECO:0007669"/>
    <property type="project" value="TreeGrafter"/>
</dbReference>
<name>A0AA39C9C2_9HYME</name>
<protein>
    <recommendedName>
        <fullName evidence="7">Adenomatous polyposis coli protein</fullName>
    </recommendedName>
</protein>
<feature type="repeat" description="ARM" evidence="3">
    <location>
        <begin position="411"/>
        <end position="448"/>
    </location>
</feature>
<feature type="region of interest" description="Disordered" evidence="4">
    <location>
        <begin position="2346"/>
        <end position="2371"/>
    </location>
</feature>
<dbReference type="InterPro" id="IPR016024">
    <property type="entry name" value="ARM-type_fold"/>
</dbReference>
<feature type="compositionally biased region" description="Polar residues" evidence="4">
    <location>
        <begin position="2095"/>
        <end position="2110"/>
    </location>
</feature>
<dbReference type="PROSITE" id="PS50176">
    <property type="entry name" value="ARM_REPEAT"/>
    <property type="match status" value="2"/>
</dbReference>
<dbReference type="GO" id="GO:0016342">
    <property type="term" value="C:catenin complex"/>
    <property type="evidence" value="ECO:0007669"/>
    <property type="project" value="TreeGrafter"/>
</dbReference>
<dbReference type="GO" id="GO:0030877">
    <property type="term" value="C:beta-catenin destruction complex"/>
    <property type="evidence" value="ECO:0007669"/>
    <property type="project" value="TreeGrafter"/>
</dbReference>
<keyword evidence="2" id="KW-0879">Wnt signaling pathway</keyword>
<dbReference type="GO" id="GO:0008017">
    <property type="term" value="F:microtubule binding"/>
    <property type="evidence" value="ECO:0007669"/>
    <property type="project" value="TreeGrafter"/>
</dbReference>
<feature type="region of interest" description="Disordered" evidence="4">
    <location>
        <begin position="2019"/>
        <end position="2042"/>
    </location>
</feature>
<reference evidence="5" key="1">
    <citation type="journal article" date="2023" name="bioRxiv">
        <title>Scaffold-level genome assemblies of two parasitoid biocontrol wasps reveal the parthenogenesis mechanism and an associated novel virus.</title>
        <authorList>
            <person name="Inwood S."/>
            <person name="Skelly J."/>
            <person name="Guhlin J."/>
            <person name="Harrop T."/>
            <person name="Goldson S."/>
            <person name="Dearden P."/>
        </authorList>
    </citation>
    <scope>NUCLEOTIDE SEQUENCE</scope>
    <source>
        <strain evidence="5">Irish</strain>
        <tissue evidence="5">Whole body</tissue>
    </source>
</reference>
<feature type="compositionally biased region" description="Polar residues" evidence="4">
    <location>
        <begin position="2195"/>
        <end position="2213"/>
    </location>
</feature>
<accession>A0AA39C9C2</accession>
<keyword evidence="6" id="KW-1185">Reference proteome</keyword>
<feature type="compositionally biased region" description="Low complexity" evidence="4">
    <location>
        <begin position="1423"/>
        <end position="1436"/>
    </location>
</feature>
<dbReference type="GO" id="GO:0005881">
    <property type="term" value="C:cytoplasmic microtubule"/>
    <property type="evidence" value="ECO:0007669"/>
    <property type="project" value="TreeGrafter"/>
</dbReference>
<feature type="region of interest" description="Disordered" evidence="4">
    <location>
        <begin position="2195"/>
        <end position="2231"/>
    </location>
</feature>
<feature type="compositionally biased region" description="Low complexity" evidence="4">
    <location>
        <begin position="2352"/>
        <end position="2364"/>
    </location>
</feature>
<dbReference type="PANTHER" id="PTHR12607:SF12">
    <property type="entry name" value="APC-LIKE, ISOFORM A-RELATED"/>
    <property type="match status" value="1"/>
</dbReference>
<evidence type="ECO:0000313" key="5">
    <source>
        <dbReference type="EMBL" id="KAK0160092.1"/>
    </source>
</evidence>
<evidence type="ECO:0000256" key="3">
    <source>
        <dbReference type="PROSITE-ProRule" id="PRU00259"/>
    </source>
</evidence>
<dbReference type="SUPFAM" id="SSF48371">
    <property type="entry name" value="ARM repeat"/>
    <property type="match status" value="1"/>
</dbReference>
<feature type="compositionally biased region" description="Acidic residues" evidence="4">
    <location>
        <begin position="2061"/>
        <end position="2071"/>
    </location>
</feature>
<feature type="compositionally biased region" description="Low complexity" evidence="4">
    <location>
        <begin position="164"/>
        <end position="178"/>
    </location>
</feature>
<dbReference type="Pfam" id="PF00514">
    <property type="entry name" value="Arm"/>
    <property type="match status" value="1"/>
</dbReference>
<feature type="compositionally biased region" description="Polar residues" evidence="4">
    <location>
        <begin position="2123"/>
        <end position="2138"/>
    </location>
</feature>
<proteinExistence type="inferred from homology"/>
<dbReference type="Proteomes" id="UP001168990">
    <property type="component" value="Unassembled WGS sequence"/>
</dbReference>
<feature type="region of interest" description="Disordered" evidence="4">
    <location>
        <begin position="163"/>
        <end position="192"/>
    </location>
</feature>
<dbReference type="GO" id="GO:0007399">
    <property type="term" value="P:nervous system development"/>
    <property type="evidence" value="ECO:0007669"/>
    <property type="project" value="TreeGrafter"/>
</dbReference>
<feature type="region of interest" description="Disordered" evidence="4">
    <location>
        <begin position="1802"/>
        <end position="1831"/>
    </location>
</feature>
<feature type="compositionally biased region" description="Polar residues" evidence="4">
    <location>
        <begin position="1083"/>
        <end position="1093"/>
    </location>
</feature>
<dbReference type="Gene3D" id="1.25.10.10">
    <property type="entry name" value="Leucine-rich Repeat Variant"/>
    <property type="match status" value="1"/>
</dbReference>
<dbReference type="GO" id="GO:0001708">
    <property type="term" value="P:cell fate specification"/>
    <property type="evidence" value="ECO:0007669"/>
    <property type="project" value="TreeGrafter"/>
</dbReference>
<feature type="compositionally biased region" description="Basic residues" evidence="4">
    <location>
        <begin position="1818"/>
        <end position="1830"/>
    </location>
</feature>
<evidence type="ECO:0008006" key="7">
    <source>
        <dbReference type="Google" id="ProtNLM"/>
    </source>
</evidence>
<dbReference type="GO" id="GO:0016055">
    <property type="term" value="P:Wnt signaling pathway"/>
    <property type="evidence" value="ECO:0007669"/>
    <property type="project" value="UniProtKB-KW"/>
</dbReference>
<evidence type="ECO:0000256" key="2">
    <source>
        <dbReference type="ARBA" id="ARBA00022687"/>
    </source>
</evidence>
<feature type="region of interest" description="Disordered" evidence="4">
    <location>
        <begin position="1423"/>
        <end position="1443"/>
    </location>
</feature>
<evidence type="ECO:0000256" key="4">
    <source>
        <dbReference type="SAM" id="MobiDB-lite"/>
    </source>
</evidence>
<dbReference type="GO" id="GO:0007389">
    <property type="term" value="P:pattern specification process"/>
    <property type="evidence" value="ECO:0007669"/>
    <property type="project" value="TreeGrafter"/>
</dbReference>
<dbReference type="GO" id="GO:0007026">
    <property type="term" value="P:negative regulation of microtubule depolymerization"/>
    <property type="evidence" value="ECO:0007669"/>
    <property type="project" value="TreeGrafter"/>
</dbReference>
<organism evidence="5 6">
    <name type="scientific">Microctonus aethiopoides</name>
    <dbReference type="NCBI Taxonomy" id="144406"/>
    <lineage>
        <taxon>Eukaryota</taxon>
        <taxon>Metazoa</taxon>
        <taxon>Ecdysozoa</taxon>
        <taxon>Arthropoda</taxon>
        <taxon>Hexapoda</taxon>
        <taxon>Insecta</taxon>
        <taxon>Pterygota</taxon>
        <taxon>Neoptera</taxon>
        <taxon>Endopterygota</taxon>
        <taxon>Hymenoptera</taxon>
        <taxon>Apocrita</taxon>
        <taxon>Ichneumonoidea</taxon>
        <taxon>Braconidae</taxon>
        <taxon>Euphorinae</taxon>
        <taxon>Microctonus</taxon>
    </lineage>
</organism>
<feature type="repeat" description="ARM" evidence="3">
    <location>
        <begin position="702"/>
        <end position="730"/>
    </location>
</feature>
<dbReference type="GO" id="GO:0008013">
    <property type="term" value="F:beta-catenin binding"/>
    <property type="evidence" value="ECO:0007669"/>
    <property type="project" value="InterPro"/>
</dbReference>
<evidence type="ECO:0000313" key="6">
    <source>
        <dbReference type="Proteomes" id="UP001168990"/>
    </source>
</evidence>
<comment type="similarity">
    <text evidence="1">Belongs to the adenomatous polyposis coli (APC) family.</text>
</comment>
<dbReference type="InterPro" id="IPR041257">
    <property type="entry name" value="APC_rep"/>
</dbReference>
<evidence type="ECO:0000256" key="1">
    <source>
        <dbReference type="ARBA" id="ARBA00009051"/>
    </source>
</evidence>
<dbReference type="FunFam" id="1.25.10.10:FF:000305">
    <property type="entry name" value="Adenomatous polyposis coli"/>
    <property type="match status" value="1"/>
</dbReference>
<dbReference type="InterPro" id="IPR026818">
    <property type="entry name" value="Apc_fam"/>
</dbReference>